<organism evidence="5">
    <name type="scientific">Fagus sylvatica</name>
    <name type="common">Beechnut</name>
    <dbReference type="NCBI Taxonomy" id="28930"/>
    <lineage>
        <taxon>Eukaryota</taxon>
        <taxon>Viridiplantae</taxon>
        <taxon>Streptophyta</taxon>
        <taxon>Embryophyta</taxon>
        <taxon>Tracheophyta</taxon>
        <taxon>Spermatophyta</taxon>
        <taxon>Magnoliopsida</taxon>
        <taxon>eudicotyledons</taxon>
        <taxon>Gunneridae</taxon>
        <taxon>Pentapetalae</taxon>
        <taxon>rosids</taxon>
        <taxon>fabids</taxon>
        <taxon>Fagales</taxon>
        <taxon>Fagaceae</taxon>
        <taxon>Fagus</taxon>
    </lineage>
</organism>
<dbReference type="Gene3D" id="3.80.10.10">
    <property type="entry name" value="Ribonuclease Inhibitor"/>
    <property type="match status" value="2"/>
</dbReference>
<dbReference type="PANTHER" id="PTHR45749">
    <property type="match status" value="1"/>
</dbReference>
<keyword evidence="2" id="KW-0732">Signal</keyword>
<evidence type="ECO:0000259" key="4">
    <source>
        <dbReference type="Pfam" id="PF14291"/>
    </source>
</evidence>
<feature type="domain" description="HAT C-terminal dimerisation" evidence="3">
    <location>
        <begin position="582"/>
        <end position="639"/>
    </location>
</feature>
<dbReference type="GO" id="GO:0046983">
    <property type="term" value="F:protein dimerization activity"/>
    <property type="evidence" value="ECO:0007669"/>
    <property type="project" value="InterPro"/>
</dbReference>
<feature type="region of interest" description="Disordered" evidence="1">
    <location>
        <begin position="125"/>
        <end position="185"/>
    </location>
</feature>
<evidence type="ECO:0000313" key="5">
    <source>
        <dbReference type="EMBL" id="SPD11669.1"/>
    </source>
</evidence>
<gene>
    <name evidence="5" type="ORF">FSB_LOCUS39551</name>
</gene>
<sequence>MGRSTQLFLLLLLLFIQCLVIALTADGATNDDFEGLLSLTDELKKKNTPQSWEGADPCNNCAGIVCNNSRVTSMDLSYNKDITGQLPSSIGDLTNLLNLNLIGCSFYGSIPDTIGNLRQLTTLSAVRDPDPVTQRPSREPPLPHQWNGPLLLARRASAGPPGTPLDSGGPCSSHNNAMNNLDSLSDPSLHIDKRMQVQDSKLVLQNRLRLKTTIKCVKWLAMQACAFRGHDESSESSNRGNFFEMLKYTASINESIAEVILENAPGNAKYTSPDIQKEILNILATRVRNKIREEIGDAKFCILVDEALDESNREQMAVVLRFVNCDGFVQERFFDVVGVDETSAKTLKKGICNVLTRHNLQVENMRGQGYDGASNMRGAWNGLQALFLKDCPYAYYVHCFAHQLQLALVAAAKDVPDVWNFFSKLNSIVNLVGVSPKRHMELKNIKADELADMLASRELATVMGITDCLCQVLQRKSQDIINALDLVSATKCNLQKLRQDGWDAFIGDVTSFCISNKIDMPDMSAHYKEDNRFTERTTRLLVLSSALNPIDGFKSFKIDDICSLASEFYPGDFTQVEMGKVSIYFLIDRLVRLVLTLPVSTATTERAFSAMKLVKTTLRNKMEDGFLADCLVIYIERELARNIDSDSIINDFYSIKNRRAPLNHLDQNKLSGEIPPQLFSSKMVLIHVLLNGNNLIGNIPDTLGLVQGLEVM</sequence>
<dbReference type="Pfam" id="PF14291">
    <property type="entry name" value="DUF4371"/>
    <property type="match status" value="1"/>
</dbReference>
<proteinExistence type="predicted"/>
<evidence type="ECO:0008006" key="6">
    <source>
        <dbReference type="Google" id="ProtNLM"/>
    </source>
</evidence>
<evidence type="ECO:0000256" key="2">
    <source>
        <dbReference type="SAM" id="SignalP"/>
    </source>
</evidence>
<protein>
    <recommendedName>
        <fullName evidence="6">DUF4371 domain-containing protein</fullName>
    </recommendedName>
</protein>
<reference evidence="5" key="1">
    <citation type="submission" date="2018-02" db="EMBL/GenBank/DDBJ databases">
        <authorList>
            <person name="Cohen D.B."/>
            <person name="Kent A.D."/>
        </authorList>
    </citation>
    <scope>NUCLEOTIDE SEQUENCE</scope>
</reference>
<feature type="compositionally biased region" description="Polar residues" evidence="1">
    <location>
        <begin position="170"/>
        <end position="185"/>
    </location>
</feature>
<feature type="signal peptide" evidence="2">
    <location>
        <begin position="1"/>
        <end position="22"/>
    </location>
</feature>
<dbReference type="Pfam" id="PF05699">
    <property type="entry name" value="Dimer_Tnp_hAT"/>
    <property type="match status" value="1"/>
</dbReference>
<dbReference type="InterPro" id="IPR008906">
    <property type="entry name" value="HATC_C_dom"/>
</dbReference>
<dbReference type="EMBL" id="OIVN01003497">
    <property type="protein sequence ID" value="SPD11669.1"/>
    <property type="molecule type" value="Genomic_DNA"/>
</dbReference>
<dbReference type="PANTHER" id="PTHR45749:SF37">
    <property type="entry name" value="OS05G0311600 PROTEIN"/>
    <property type="match status" value="1"/>
</dbReference>
<dbReference type="InterPro" id="IPR025398">
    <property type="entry name" value="DUF4371"/>
</dbReference>
<dbReference type="SUPFAM" id="SSF52058">
    <property type="entry name" value="L domain-like"/>
    <property type="match status" value="1"/>
</dbReference>
<dbReference type="InterPro" id="IPR032675">
    <property type="entry name" value="LRR_dom_sf"/>
</dbReference>
<dbReference type="InterPro" id="IPR012337">
    <property type="entry name" value="RNaseH-like_sf"/>
</dbReference>
<evidence type="ECO:0000259" key="3">
    <source>
        <dbReference type="Pfam" id="PF05699"/>
    </source>
</evidence>
<dbReference type="AlphaFoldDB" id="A0A2N9HJ63"/>
<accession>A0A2N9HJ63</accession>
<feature type="domain" description="DUF4371" evidence="4">
    <location>
        <begin position="172"/>
        <end position="382"/>
    </location>
</feature>
<name>A0A2N9HJ63_FAGSY</name>
<dbReference type="SUPFAM" id="SSF53098">
    <property type="entry name" value="Ribonuclease H-like"/>
    <property type="match status" value="1"/>
</dbReference>
<feature type="chain" id="PRO_5014951682" description="DUF4371 domain-containing protein" evidence="2">
    <location>
        <begin position="23"/>
        <end position="712"/>
    </location>
</feature>
<evidence type="ECO:0000256" key="1">
    <source>
        <dbReference type="SAM" id="MobiDB-lite"/>
    </source>
</evidence>